<feature type="domain" description="Periplasmic copper-binding protein NosD beta helix" evidence="1">
    <location>
        <begin position="557"/>
        <end position="698"/>
    </location>
</feature>
<organism evidence="3 4">
    <name type="scientific">Stieleria marina</name>
    <dbReference type="NCBI Taxonomy" id="1930275"/>
    <lineage>
        <taxon>Bacteria</taxon>
        <taxon>Pseudomonadati</taxon>
        <taxon>Planctomycetota</taxon>
        <taxon>Planctomycetia</taxon>
        <taxon>Pirellulales</taxon>
        <taxon>Pirellulaceae</taxon>
        <taxon>Stieleria</taxon>
    </lineage>
</organism>
<dbReference type="NCBIfam" id="NF041518">
    <property type="entry name" value="choice_anch_Q"/>
    <property type="match status" value="1"/>
</dbReference>
<dbReference type="AlphaFoldDB" id="A0A517NWH2"/>
<dbReference type="InterPro" id="IPR006626">
    <property type="entry name" value="PbH1"/>
</dbReference>
<dbReference type="Pfam" id="PF05048">
    <property type="entry name" value="NosD"/>
    <property type="match status" value="1"/>
</dbReference>
<dbReference type="InterPro" id="IPR007742">
    <property type="entry name" value="NosD_dom"/>
</dbReference>
<feature type="domain" description="Right handed beta helix" evidence="2">
    <location>
        <begin position="380"/>
        <end position="528"/>
    </location>
</feature>
<dbReference type="Proteomes" id="UP000319817">
    <property type="component" value="Chromosome"/>
</dbReference>
<keyword evidence="4" id="KW-1185">Reference proteome</keyword>
<evidence type="ECO:0000259" key="2">
    <source>
        <dbReference type="Pfam" id="PF13229"/>
    </source>
</evidence>
<dbReference type="SUPFAM" id="SSF51126">
    <property type="entry name" value="Pectin lyase-like"/>
    <property type="match status" value="3"/>
</dbReference>
<dbReference type="InterPro" id="IPR059226">
    <property type="entry name" value="Choice_anch_Q_dom"/>
</dbReference>
<dbReference type="EMBL" id="CP036526">
    <property type="protein sequence ID" value="QDT11436.1"/>
    <property type="molecule type" value="Genomic_DNA"/>
</dbReference>
<protein>
    <recommendedName>
        <fullName evidence="5">Right handed beta helix domain-containing protein</fullName>
    </recommendedName>
</protein>
<evidence type="ECO:0000313" key="3">
    <source>
        <dbReference type="EMBL" id="QDT11436.1"/>
    </source>
</evidence>
<evidence type="ECO:0000259" key="1">
    <source>
        <dbReference type="Pfam" id="PF05048"/>
    </source>
</evidence>
<name>A0A517NWH2_9BACT</name>
<evidence type="ECO:0008006" key="5">
    <source>
        <dbReference type="Google" id="ProtNLM"/>
    </source>
</evidence>
<dbReference type="OrthoDB" id="281030at2"/>
<sequence>MIRKLRPGRIAPIHRCVANAIFAFLFAVQTTGNQCSATEYFVRKSGSDQSIGTSAKSAFQSITKAAAMADSGDTIYIGAGVYDERAVLTGGSTGSSTSKTVIYGDNAGTFTGDKGDVIVRSLASSWALYANGVSNLGITGITFAAHPDHPTTSYGCYLRDSTGSVHVAQCRFADLIYGIRNQGDNSLVVEESEFQGGRYAIYTPQCSKIAVSNCRFLAPAYGVTAYDASQTHVDDCSFTGTHPTTEAKISSRSIHTARTALITTDCSFDGSYTGIYGKELTSAKIDGCKLINSTSHAVYCTGESLRMSRSKVIDGNYGITLSDTTGKSASLSDIEVQGMNIGVHAVQGDYDFDSVTLSSNKYGVYQRTGSPGFSIAKSDSVKFIDNDNAIMTRHADGEDATLSIEGQDFSGNKTGLLSYYTRVKLRDCVFAGEKYGAYLSNSKSVDIRDCKFNGNAADPAACSYGLLIRSGDVNLHNTTSRNANNGIYLDNLSDKPPVLQGVTSEDHAYSALRILNGTWTYSGTDRNTFRSAPRGVMATNMTWKVVDVSADGSCQYPIMDYGGDCTIIGADVQAEKTGIYASRSKSLSISKLNASQCGAYGIYCYDCDSTIIDNATTTQNGSGIYINDPDGKYTQITNTTSSSNTSYGILLASTTLDPTIAANLVLTNNGYGLSVRDRPLTLTAKMGVTISDNRYGIMAYRDALSMTGMKMERNQIGVYAYQSQIEINDCKIEGTSYALLGYPRGQCTISDSYFSNAGYGIRLEIREALANPIEISGCTVDHSTTYGIYVRKTTGTVPSLKISDTQVTNSRYGMVTSDLDVIANRVSMDTLSGVGFYQSSGSSTLTQCSVNNATSNWSVLAYGERCDVIQSRMTNVRYGIALGTKSGRVVNSLVSGERYGIYFNGEGGSYKVYQATVSTTSSYGVLHRYGDATIQNSVVDANSYAVYKTGTSGTLAGDHNLINANVRAYVNVAPGEGDIEKAPLFVNAVAGDYRLAAGSPAINAGRDLSSWLTTDIDGNQRPSFRAFEMGAFEYLEPSGSLRVLDWDEVAR</sequence>
<feature type="domain" description="Right handed beta helix" evidence="2">
    <location>
        <begin position="717"/>
        <end position="854"/>
    </location>
</feature>
<dbReference type="InterPro" id="IPR012334">
    <property type="entry name" value="Pectin_lyas_fold"/>
</dbReference>
<dbReference type="Pfam" id="PF13229">
    <property type="entry name" value="Beta_helix"/>
    <property type="match status" value="3"/>
</dbReference>
<feature type="domain" description="Right handed beta helix" evidence="2">
    <location>
        <begin position="162"/>
        <end position="326"/>
    </location>
</feature>
<dbReference type="SMART" id="SM00710">
    <property type="entry name" value="PbH1"/>
    <property type="match status" value="15"/>
</dbReference>
<accession>A0A517NWH2</accession>
<dbReference type="Gene3D" id="2.160.20.10">
    <property type="entry name" value="Single-stranded right-handed beta-helix, Pectin lyase-like"/>
    <property type="match status" value="3"/>
</dbReference>
<reference evidence="3 4" key="1">
    <citation type="submission" date="2019-02" db="EMBL/GenBank/DDBJ databases">
        <title>Deep-cultivation of Planctomycetes and their phenomic and genomic characterization uncovers novel biology.</title>
        <authorList>
            <person name="Wiegand S."/>
            <person name="Jogler M."/>
            <person name="Boedeker C."/>
            <person name="Pinto D."/>
            <person name="Vollmers J."/>
            <person name="Rivas-Marin E."/>
            <person name="Kohn T."/>
            <person name="Peeters S.H."/>
            <person name="Heuer A."/>
            <person name="Rast P."/>
            <person name="Oberbeckmann S."/>
            <person name="Bunk B."/>
            <person name="Jeske O."/>
            <person name="Meyerdierks A."/>
            <person name="Storesund J.E."/>
            <person name="Kallscheuer N."/>
            <person name="Luecker S."/>
            <person name="Lage O.M."/>
            <person name="Pohl T."/>
            <person name="Merkel B.J."/>
            <person name="Hornburger P."/>
            <person name="Mueller R.-W."/>
            <person name="Bruemmer F."/>
            <person name="Labrenz M."/>
            <person name="Spormann A.M."/>
            <person name="Op den Camp H."/>
            <person name="Overmann J."/>
            <person name="Amann R."/>
            <person name="Jetten M.S.M."/>
            <person name="Mascher T."/>
            <person name="Medema M.H."/>
            <person name="Devos D.P."/>
            <person name="Kaster A.-K."/>
            <person name="Ovreas L."/>
            <person name="Rohde M."/>
            <person name="Galperin M.Y."/>
            <person name="Jogler C."/>
        </authorList>
    </citation>
    <scope>NUCLEOTIDE SEQUENCE [LARGE SCALE GENOMIC DNA]</scope>
    <source>
        <strain evidence="3 4">K23_9</strain>
    </source>
</reference>
<dbReference type="InterPro" id="IPR039448">
    <property type="entry name" value="Beta_helix"/>
</dbReference>
<dbReference type="InterPro" id="IPR011050">
    <property type="entry name" value="Pectin_lyase_fold/virulence"/>
</dbReference>
<evidence type="ECO:0000313" key="4">
    <source>
        <dbReference type="Proteomes" id="UP000319817"/>
    </source>
</evidence>
<dbReference type="RefSeq" id="WP_145419270.1">
    <property type="nucleotide sequence ID" value="NZ_CP036526.1"/>
</dbReference>
<gene>
    <name evidence="3" type="ORF">K239x_34330</name>
</gene>
<proteinExistence type="predicted"/>